<reference evidence="8" key="2">
    <citation type="submission" date="2014-06" db="EMBL/GenBank/DDBJ databases">
        <title>The complete genome of Blastobotrys (Arxula) adeninivorans LS3 - a yeast of biotechnological interest.</title>
        <authorList>
            <person name="Kunze G."/>
            <person name="Gaillardin C."/>
            <person name="Czernicka M."/>
            <person name="Durrens P."/>
            <person name="Martin T."/>
            <person name="Boer E."/>
            <person name="Gabaldon T."/>
            <person name="Cruz J."/>
            <person name="Talla E."/>
            <person name="Marck C."/>
            <person name="Goffeau A."/>
            <person name="Barbe V."/>
            <person name="Baret P."/>
            <person name="Baronian K."/>
            <person name="Beier S."/>
            <person name="Bleykasten C."/>
            <person name="Bode R."/>
            <person name="Casaregola S."/>
            <person name="Despons L."/>
            <person name="Fairhead C."/>
            <person name="Giersberg M."/>
            <person name="Gierski P."/>
            <person name="Hahnel U."/>
            <person name="Hartmann A."/>
            <person name="Jankowska D."/>
            <person name="Jubin C."/>
            <person name="Jung P."/>
            <person name="Lafontaine I."/>
            <person name="Leh-Louis V."/>
            <person name="Lemaire M."/>
            <person name="Marcet-Houben M."/>
            <person name="Mascher M."/>
            <person name="Morel G."/>
            <person name="Richard G.-F."/>
            <person name="Riechen J."/>
            <person name="Sacerdot C."/>
            <person name="Sarkar A."/>
            <person name="Savel G."/>
            <person name="Schacherer J."/>
            <person name="Sherman D."/>
            <person name="Straub M.-L."/>
            <person name="Stein N."/>
            <person name="Thierry A."/>
            <person name="Trautwein-Schult A."/>
            <person name="Westhof E."/>
            <person name="Worch S."/>
            <person name="Dujon B."/>
            <person name="Souciet J.-L."/>
            <person name="Wincker P."/>
            <person name="Scholz U."/>
            <person name="Neuveglise N."/>
        </authorList>
    </citation>
    <scope>NUCLEOTIDE SEQUENCE</scope>
    <source>
        <strain evidence="8">LS3</strain>
    </source>
</reference>
<dbReference type="EMBL" id="HG937693">
    <property type="protein sequence ID" value="CDP34639.1"/>
    <property type="molecule type" value="Genomic_DNA"/>
</dbReference>
<keyword evidence="3 6" id="KW-1133">Transmembrane helix</keyword>
<evidence type="ECO:0000256" key="5">
    <source>
        <dbReference type="SAM" id="MobiDB-lite"/>
    </source>
</evidence>
<feature type="region of interest" description="Disordered" evidence="5">
    <location>
        <begin position="1"/>
        <end position="24"/>
    </location>
</feature>
<keyword evidence="4 6" id="KW-0472">Membrane</keyword>
<reference evidence="8" key="1">
    <citation type="submission" date="2014-02" db="EMBL/GenBank/DDBJ databases">
        <authorList>
            <person name="Genoscope - CEA"/>
        </authorList>
    </citation>
    <scope>NUCLEOTIDE SEQUENCE</scope>
    <source>
        <strain evidence="8">LS3</strain>
    </source>
</reference>
<evidence type="ECO:0000256" key="2">
    <source>
        <dbReference type="ARBA" id="ARBA00022692"/>
    </source>
</evidence>
<evidence type="ECO:0000313" key="8">
    <source>
        <dbReference type="EMBL" id="CDP34639.1"/>
    </source>
</evidence>
<comment type="subcellular location">
    <subcellularLocation>
        <location evidence="1">Membrane</location>
        <topology evidence="1">Multi-pass membrane protein</topology>
    </subcellularLocation>
</comment>
<feature type="transmembrane region" description="Helical" evidence="6">
    <location>
        <begin position="424"/>
        <end position="450"/>
    </location>
</feature>
<evidence type="ECO:0000256" key="1">
    <source>
        <dbReference type="ARBA" id="ARBA00004141"/>
    </source>
</evidence>
<accession>A0A060T1K0</accession>
<dbReference type="GO" id="GO:0022857">
    <property type="term" value="F:transmembrane transporter activity"/>
    <property type="evidence" value="ECO:0007669"/>
    <property type="project" value="InterPro"/>
</dbReference>
<evidence type="ECO:0000256" key="6">
    <source>
        <dbReference type="SAM" id="Phobius"/>
    </source>
</evidence>
<feature type="domain" description="Major facilitator superfamily (MFS) profile" evidence="7">
    <location>
        <begin position="63"/>
        <end position="516"/>
    </location>
</feature>
<dbReference type="InterPro" id="IPR036259">
    <property type="entry name" value="MFS_trans_sf"/>
</dbReference>
<feature type="transmembrane region" description="Helical" evidence="6">
    <location>
        <begin position="310"/>
        <end position="333"/>
    </location>
</feature>
<sequence length="535" mass="59500">MRQRNKWLQEQAQGQAQGQGEHAPGTVRIVAGRQQDEGIVLVPKPSSNPDDPLNWTRARKLVNVALIFFYTFATGVGGTSVYSVLEPISQDTGLTLGQLNSGTGYLFLLAGWSNLLWQPLALTFGRRPVYLLSILGCAGMSEWAAHISSYPQWAACRCLYGFWTAPVEVLPELCIAEVFFAHERGAFVGLYMLVLACSNFIAPLIAGFINNTYGWRWVQHWAALLLLLNFLLALLFYEDSMFNRGTPETQSQGHEYVDESDSQVILLTQWQQERPLRGRPKPFWKRMALFRRKNPKVTLRTFVLMALRPVYMFFALPLIAWCGTFYGWALAWYNVYNATASSILSEPPYNFSSAIVGTTYVAPLIGALVGGIYAGPISDWVVLQIARRNGGVREPEHRLIGLAAYCVIMPAGIFLWGIGAAHHIAWIGLLFGAAMVGACNVIGGAYSIAYSVDCYKDISGESLVSVILARNTISFAFNYAITPWIDHSGLQNTFIVVGVLALVTGLSTVAVIYKGRRLRLASKNRYWRLANFDMY</sequence>
<feature type="transmembrane region" description="Helical" evidence="6">
    <location>
        <begin position="462"/>
        <end position="481"/>
    </location>
</feature>
<feature type="transmembrane region" description="Helical" evidence="6">
    <location>
        <begin position="399"/>
        <end position="418"/>
    </location>
</feature>
<keyword evidence="2 6" id="KW-0812">Transmembrane</keyword>
<feature type="transmembrane region" description="Helical" evidence="6">
    <location>
        <begin position="188"/>
        <end position="209"/>
    </location>
</feature>
<dbReference type="PROSITE" id="PS50850">
    <property type="entry name" value="MFS"/>
    <property type="match status" value="1"/>
</dbReference>
<name>A0A060T1K0_BLAAD</name>
<evidence type="ECO:0000256" key="4">
    <source>
        <dbReference type="ARBA" id="ARBA00023136"/>
    </source>
</evidence>
<dbReference type="GO" id="GO:0005886">
    <property type="term" value="C:plasma membrane"/>
    <property type="evidence" value="ECO:0007669"/>
    <property type="project" value="TreeGrafter"/>
</dbReference>
<dbReference type="SUPFAM" id="SSF103473">
    <property type="entry name" value="MFS general substrate transporter"/>
    <property type="match status" value="1"/>
</dbReference>
<feature type="transmembrane region" description="Helical" evidence="6">
    <location>
        <begin position="61"/>
        <end position="85"/>
    </location>
</feature>
<dbReference type="InterPro" id="IPR020846">
    <property type="entry name" value="MFS_dom"/>
</dbReference>
<dbReference type="PhylomeDB" id="A0A060T1K0"/>
<dbReference type="AlphaFoldDB" id="A0A060T1K0"/>
<feature type="transmembrane region" description="Helical" evidence="6">
    <location>
        <begin position="493"/>
        <end position="513"/>
    </location>
</feature>
<feature type="compositionally biased region" description="Low complexity" evidence="5">
    <location>
        <begin position="9"/>
        <end position="21"/>
    </location>
</feature>
<gene>
    <name evidence="8" type="ORF">GNLVRS02_ARAD1C17094g</name>
</gene>
<dbReference type="PANTHER" id="PTHR23502:SF30">
    <property type="entry name" value="TRANSPORTER, PUTATIVE (AFU_ORTHOLOGUE AFUA_8G04702)-RELATED"/>
    <property type="match status" value="1"/>
</dbReference>
<protein>
    <submittedName>
        <fullName evidence="8">ARAD1C17094p</fullName>
    </submittedName>
</protein>
<organism evidence="8">
    <name type="scientific">Blastobotrys adeninivorans</name>
    <name type="common">Yeast</name>
    <name type="synonym">Arxula adeninivorans</name>
    <dbReference type="NCBI Taxonomy" id="409370"/>
    <lineage>
        <taxon>Eukaryota</taxon>
        <taxon>Fungi</taxon>
        <taxon>Dikarya</taxon>
        <taxon>Ascomycota</taxon>
        <taxon>Saccharomycotina</taxon>
        <taxon>Dipodascomycetes</taxon>
        <taxon>Dipodascales</taxon>
        <taxon>Trichomonascaceae</taxon>
        <taxon>Blastobotrys</taxon>
    </lineage>
</organism>
<dbReference type="Pfam" id="PF07690">
    <property type="entry name" value="MFS_1"/>
    <property type="match status" value="1"/>
</dbReference>
<evidence type="ECO:0000256" key="3">
    <source>
        <dbReference type="ARBA" id="ARBA00022989"/>
    </source>
</evidence>
<dbReference type="Gene3D" id="1.20.1250.20">
    <property type="entry name" value="MFS general substrate transporter like domains"/>
    <property type="match status" value="1"/>
</dbReference>
<proteinExistence type="predicted"/>
<feature type="transmembrane region" description="Helical" evidence="6">
    <location>
        <begin position="221"/>
        <end position="237"/>
    </location>
</feature>
<dbReference type="PANTHER" id="PTHR23502">
    <property type="entry name" value="MAJOR FACILITATOR SUPERFAMILY"/>
    <property type="match status" value="1"/>
</dbReference>
<feature type="transmembrane region" description="Helical" evidence="6">
    <location>
        <begin position="353"/>
        <end position="378"/>
    </location>
</feature>
<dbReference type="InterPro" id="IPR011701">
    <property type="entry name" value="MFS"/>
</dbReference>
<feature type="transmembrane region" description="Helical" evidence="6">
    <location>
        <begin position="105"/>
        <end position="125"/>
    </location>
</feature>
<evidence type="ECO:0000259" key="7">
    <source>
        <dbReference type="PROSITE" id="PS50850"/>
    </source>
</evidence>